<accession>A0AC59HSD6</accession>
<protein>
    <submittedName>
        <fullName evidence="1">Uncharacterized protein</fullName>
    </submittedName>
</protein>
<proteinExistence type="predicted"/>
<dbReference type="Proteomes" id="UP001317613">
    <property type="component" value="Chromosome"/>
</dbReference>
<name>A0AC59HSD6_ENTFL</name>
<reference evidence="1" key="1">
    <citation type="submission" date="2022-08" db="EMBL/GenBank/DDBJ databases">
        <title>Molecular epidemiological analysis of five strains of VanD-type vancomycin-resistant Enterococcus faecalis.</title>
        <authorList>
            <person name="Mimura K."/>
            <person name="Hashimoto Y."/>
            <person name="Tomita H."/>
        </authorList>
    </citation>
    <scope>NUCLEOTIDE SEQUENCE</scope>
    <source>
        <strain evidence="1">SVR2332</strain>
    </source>
</reference>
<dbReference type="EMBL" id="AP026729">
    <property type="protein sequence ID" value="BDQ62539.1"/>
    <property type="molecule type" value="Genomic_DNA"/>
</dbReference>
<organism evidence="1 2">
    <name type="scientific">Enterococcus faecalis</name>
    <name type="common">Streptococcus faecalis</name>
    <dbReference type="NCBI Taxonomy" id="1351"/>
    <lineage>
        <taxon>Bacteria</taxon>
        <taxon>Bacillati</taxon>
        <taxon>Bacillota</taxon>
        <taxon>Bacilli</taxon>
        <taxon>Lactobacillales</taxon>
        <taxon>Enterococcaceae</taxon>
        <taxon>Enterococcus</taxon>
    </lineage>
</organism>
<evidence type="ECO:0000313" key="2">
    <source>
        <dbReference type="Proteomes" id="UP001317613"/>
    </source>
</evidence>
<gene>
    <name evidence="1" type="ORF">EfsSVR2332_26170</name>
</gene>
<evidence type="ECO:0000313" key="1">
    <source>
        <dbReference type="EMBL" id="BDQ62539.1"/>
    </source>
</evidence>
<sequence length="174" mass="19919">MNLLIIEDDPMVAYIHQKYLEKLIHQPTIFTVATIAEGLQLTKEKQPALVLLDVHLKDGNGLTYLATIRDEKIDTEVILITAANELENVKRSLHLGVLDYLVKPFSFERFQQSIENYQKKAAQFTLETEELSQTKVDQLFHSSQTNARKNEQDLQNLSLEKGLTQATLQLLLKK</sequence>